<evidence type="ECO:0000313" key="3">
    <source>
        <dbReference type="Proteomes" id="UP001549055"/>
    </source>
</evidence>
<evidence type="ECO:0000313" key="2">
    <source>
        <dbReference type="EMBL" id="MET3643791.1"/>
    </source>
</evidence>
<dbReference type="InterPro" id="IPR002734">
    <property type="entry name" value="RibDG_C"/>
</dbReference>
<dbReference type="Gene3D" id="3.40.430.10">
    <property type="entry name" value="Dihydrofolate Reductase, subunit A"/>
    <property type="match status" value="1"/>
</dbReference>
<name>A0ABV2JIP9_9STRE</name>
<dbReference type="EMBL" id="JBEPMK010000001">
    <property type="protein sequence ID" value="MET3643791.1"/>
    <property type="molecule type" value="Genomic_DNA"/>
</dbReference>
<accession>A0ABV2JIP9</accession>
<dbReference type="Proteomes" id="UP001549055">
    <property type="component" value="Unassembled WGS sequence"/>
</dbReference>
<dbReference type="PANTHER" id="PTHR38011:SF11">
    <property type="entry name" value="2,5-DIAMINO-6-RIBOSYLAMINO-4(3H)-PYRIMIDINONE 5'-PHOSPHATE REDUCTASE"/>
    <property type="match status" value="1"/>
</dbReference>
<keyword evidence="3" id="KW-1185">Reference proteome</keyword>
<evidence type="ECO:0000259" key="1">
    <source>
        <dbReference type="Pfam" id="PF01872"/>
    </source>
</evidence>
<reference evidence="2 3" key="1">
    <citation type="submission" date="2024-06" db="EMBL/GenBank/DDBJ databases">
        <title>Genomic Encyclopedia of Type Strains, Phase IV (KMG-IV): sequencing the most valuable type-strain genomes for metagenomic binning, comparative biology and taxonomic classification.</title>
        <authorList>
            <person name="Goeker M."/>
        </authorList>
    </citation>
    <scope>NUCLEOTIDE SEQUENCE [LARGE SCALE GENOMIC DNA]</scope>
    <source>
        <strain evidence="2 3">DSM 15349</strain>
    </source>
</reference>
<feature type="domain" description="Bacterial bifunctional deaminase-reductase C-terminal" evidence="1">
    <location>
        <begin position="4"/>
        <end position="162"/>
    </location>
</feature>
<proteinExistence type="predicted"/>
<comment type="caution">
    <text evidence="2">The sequence shown here is derived from an EMBL/GenBank/DDBJ whole genome shotgun (WGS) entry which is preliminary data.</text>
</comment>
<gene>
    <name evidence="2" type="ORF">ABID27_000408</name>
</gene>
<dbReference type="Pfam" id="PF01872">
    <property type="entry name" value="RibD_C"/>
    <property type="match status" value="1"/>
</dbReference>
<sequence length="173" mass="19479">MSEVIAYFGVSLDGYLATVDESVEWLETVEGEGDNGYGDFYQSIGTVLMGRTTYDWIAERMQPFPYPDKTNYVFTSRQADEQDTVKFVNSSADAFVSDLKLQSSRDIWLCGGGTLFSSLLKAGLIDQIRVTLAPVILGQGISLYQDLVESQDLQLLEMRRHGQFVELMYKVEK</sequence>
<dbReference type="PANTHER" id="PTHR38011">
    <property type="entry name" value="DIHYDROFOLATE REDUCTASE FAMILY PROTEIN (AFU_ORTHOLOGUE AFUA_8G06820)"/>
    <property type="match status" value="1"/>
</dbReference>
<dbReference type="RefSeq" id="WP_253363118.1">
    <property type="nucleotide sequence ID" value="NZ_JALJXU010000001.1"/>
</dbReference>
<dbReference type="SUPFAM" id="SSF53597">
    <property type="entry name" value="Dihydrofolate reductase-like"/>
    <property type="match status" value="1"/>
</dbReference>
<dbReference type="InterPro" id="IPR024072">
    <property type="entry name" value="DHFR-like_dom_sf"/>
</dbReference>
<dbReference type="InterPro" id="IPR050765">
    <property type="entry name" value="Riboflavin_Biosynth_HTPR"/>
</dbReference>
<protein>
    <submittedName>
        <fullName evidence="2">Dihydrofolate reductase</fullName>
    </submittedName>
</protein>
<organism evidence="2 3">
    <name type="scientific">Streptococcus gallinaceus</name>
    <dbReference type="NCBI Taxonomy" id="165758"/>
    <lineage>
        <taxon>Bacteria</taxon>
        <taxon>Bacillati</taxon>
        <taxon>Bacillota</taxon>
        <taxon>Bacilli</taxon>
        <taxon>Lactobacillales</taxon>
        <taxon>Streptococcaceae</taxon>
        <taxon>Streptococcus</taxon>
    </lineage>
</organism>